<proteinExistence type="predicted"/>
<dbReference type="Pfam" id="PF17818">
    <property type="entry name" value="KCT2"/>
    <property type="match status" value="1"/>
</dbReference>
<evidence type="ECO:0000256" key="1">
    <source>
        <dbReference type="SAM" id="MobiDB-lite"/>
    </source>
</evidence>
<protein>
    <submittedName>
        <fullName evidence="3">Uncharacterized protein</fullName>
    </submittedName>
</protein>
<dbReference type="OrthoDB" id="5846619at2759"/>
<dbReference type="EMBL" id="KZ345845">
    <property type="protein sequence ID" value="PIO71785.1"/>
    <property type="molecule type" value="Genomic_DNA"/>
</dbReference>
<keyword evidence="2" id="KW-1133">Transmembrane helix</keyword>
<feature type="region of interest" description="Disordered" evidence="1">
    <location>
        <begin position="51"/>
        <end position="115"/>
    </location>
</feature>
<dbReference type="PANTHER" id="PTHR16502">
    <property type="entry name" value="KERATINOCYTE-ASSOCIATED TRANSMEMBRANE PROTEIN 2"/>
    <property type="match status" value="1"/>
</dbReference>
<keyword evidence="2" id="KW-0472">Membrane</keyword>
<dbReference type="AlphaFoldDB" id="A0A2G9UNH7"/>
<keyword evidence="4" id="KW-1185">Reference proteome</keyword>
<organism evidence="3 4">
    <name type="scientific">Teladorsagia circumcincta</name>
    <name type="common">Brown stomach worm</name>
    <name type="synonym">Ostertagia circumcincta</name>
    <dbReference type="NCBI Taxonomy" id="45464"/>
    <lineage>
        <taxon>Eukaryota</taxon>
        <taxon>Metazoa</taxon>
        <taxon>Ecdysozoa</taxon>
        <taxon>Nematoda</taxon>
        <taxon>Chromadorea</taxon>
        <taxon>Rhabditida</taxon>
        <taxon>Rhabditina</taxon>
        <taxon>Rhabditomorpha</taxon>
        <taxon>Strongyloidea</taxon>
        <taxon>Trichostrongylidae</taxon>
        <taxon>Teladorsagia</taxon>
    </lineage>
</organism>
<accession>A0A2G9UNH7</accession>
<feature type="compositionally biased region" description="Basic and acidic residues" evidence="1">
    <location>
        <begin position="100"/>
        <end position="115"/>
    </location>
</feature>
<feature type="compositionally biased region" description="Basic and acidic residues" evidence="1">
    <location>
        <begin position="61"/>
        <end position="83"/>
    </location>
</feature>
<evidence type="ECO:0000313" key="4">
    <source>
        <dbReference type="Proteomes" id="UP000230423"/>
    </source>
</evidence>
<evidence type="ECO:0000313" key="3">
    <source>
        <dbReference type="EMBL" id="PIO71785.1"/>
    </source>
</evidence>
<gene>
    <name evidence="3" type="ORF">TELCIR_06308</name>
</gene>
<sequence length="211" mass="23105">SNSCTIIFHKGSGTVAVVQGSHSVQPKSTEHVSLPANVSATDAIELRHQNITTPSVAAPEFEDRNEQDEGGKGEEDPDAHVDEAANVAPPADDETAGEGVAKEDTEPVKGKDKEENQLGAMVEDAKGNIPAPPVPNKIQTHVDFDQSEDSHFMTFVVVGGLLVFCLYLLHHNKKKILGLVFEGRAPGHQRRNVRYRRLSQRDEHDKEDIIY</sequence>
<dbReference type="PANTHER" id="PTHR16502:SF0">
    <property type="entry name" value="KERATINOCYTE-ASSOCIATED TRANSMEMBRANE PROTEIN 2"/>
    <property type="match status" value="1"/>
</dbReference>
<reference evidence="3 4" key="1">
    <citation type="submission" date="2015-09" db="EMBL/GenBank/DDBJ databases">
        <title>Draft genome of the parasitic nematode Teladorsagia circumcincta isolate WARC Sus (inbred).</title>
        <authorList>
            <person name="Mitreva M."/>
        </authorList>
    </citation>
    <scope>NUCLEOTIDE SEQUENCE [LARGE SCALE GENOMIC DNA]</scope>
    <source>
        <strain evidence="3 4">S</strain>
    </source>
</reference>
<dbReference type="InterPro" id="IPR037645">
    <property type="entry name" value="KCT2"/>
</dbReference>
<feature type="non-terminal residue" evidence="3">
    <location>
        <position position="1"/>
    </location>
</feature>
<keyword evidence="2" id="KW-0812">Transmembrane</keyword>
<name>A0A2G9UNH7_TELCI</name>
<dbReference type="Proteomes" id="UP000230423">
    <property type="component" value="Unassembled WGS sequence"/>
</dbReference>
<evidence type="ECO:0000256" key="2">
    <source>
        <dbReference type="SAM" id="Phobius"/>
    </source>
</evidence>
<feature type="transmembrane region" description="Helical" evidence="2">
    <location>
        <begin position="152"/>
        <end position="169"/>
    </location>
</feature>